<keyword evidence="3" id="KW-1185">Reference proteome</keyword>
<evidence type="ECO:0000313" key="3">
    <source>
        <dbReference type="Proteomes" id="UP000011623"/>
    </source>
</evidence>
<keyword evidence="1" id="KW-1133">Transmembrane helix</keyword>
<feature type="transmembrane region" description="Helical" evidence="1">
    <location>
        <begin position="100"/>
        <end position="123"/>
    </location>
</feature>
<evidence type="ECO:0000313" key="2">
    <source>
        <dbReference type="EMBL" id="EMA14139.1"/>
    </source>
</evidence>
<protein>
    <submittedName>
        <fullName evidence="2">Uncharacterized protein</fullName>
    </submittedName>
</protein>
<feature type="transmembrane region" description="Helical" evidence="1">
    <location>
        <begin position="129"/>
        <end position="152"/>
    </location>
</feature>
<dbReference type="Proteomes" id="UP000011623">
    <property type="component" value="Unassembled WGS sequence"/>
</dbReference>
<name>M0K1Z4_9EURY</name>
<dbReference type="RefSeq" id="WP_008313732.1">
    <property type="nucleotide sequence ID" value="NZ_AOLW01000067.1"/>
</dbReference>
<dbReference type="EMBL" id="AOLW01000067">
    <property type="protein sequence ID" value="EMA14139.1"/>
    <property type="molecule type" value="Genomic_DNA"/>
</dbReference>
<feature type="transmembrane region" description="Helical" evidence="1">
    <location>
        <begin position="6"/>
        <end position="27"/>
    </location>
</feature>
<sequence>MVRMEGLLFLGVFACLAGITVIFYIAVRQRNAPAVVNTAVSFLLVFIPVLVDVLAHWFYGVRVGLTPELPLWIAVTGLFHSYGMLGPYDEISWWDHLTHTLSAALVAALLYAGVIVALEYAPVSAGNSLIWTTVVLVTLLSGVYWELIELLAREFGRKFDLPPVLDHYGRRDTVLDLFFDVVGAVLVLVTDLRLFVPMAEVSPETTVAVLVVVLGGLVVGSLVISLIVVVEQAESKTQTHSGRFD</sequence>
<feature type="transmembrane region" description="Helical" evidence="1">
    <location>
        <begin position="207"/>
        <end position="230"/>
    </location>
</feature>
<organism evidence="2 3">
    <name type="scientific">Haloarcula amylolytica JCM 13557</name>
    <dbReference type="NCBI Taxonomy" id="1227452"/>
    <lineage>
        <taxon>Archaea</taxon>
        <taxon>Methanobacteriati</taxon>
        <taxon>Methanobacteriota</taxon>
        <taxon>Stenosarchaea group</taxon>
        <taxon>Halobacteria</taxon>
        <taxon>Halobacteriales</taxon>
        <taxon>Haloarculaceae</taxon>
        <taxon>Haloarcula</taxon>
    </lineage>
</organism>
<feature type="transmembrane region" description="Helical" evidence="1">
    <location>
        <begin position="71"/>
        <end position="88"/>
    </location>
</feature>
<keyword evidence="1" id="KW-0812">Transmembrane</keyword>
<dbReference type="PATRIC" id="fig|1227452.3.peg.4049"/>
<feature type="transmembrane region" description="Helical" evidence="1">
    <location>
        <begin position="39"/>
        <end position="59"/>
    </location>
</feature>
<evidence type="ECO:0000256" key="1">
    <source>
        <dbReference type="SAM" id="Phobius"/>
    </source>
</evidence>
<dbReference type="AlphaFoldDB" id="M0K1Z4"/>
<dbReference type="Pfam" id="PF09997">
    <property type="entry name" value="DUF2238"/>
    <property type="match status" value="1"/>
</dbReference>
<accession>M0K1Z4</accession>
<gene>
    <name evidence="2" type="ORF">C442_20491</name>
</gene>
<comment type="caution">
    <text evidence="2">The sequence shown here is derived from an EMBL/GenBank/DDBJ whole genome shotgun (WGS) entry which is preliminary data.</text>
</comment>
<reference evidence="2 3" key="1">
    <citation type="journal article" date="2014" name="PLoS Genet.">
        <title>Phylogenetically driven sequencing of extremely halophilic archaea reveals strategies for static and dynamic osmo-response.</title>
        <authorList>
            <person name="Becker E.A."/>
            <person name="Seitzer P.M."/>
            <person name="Tritt A."/>
            <person name="Larsen D."/>
            <person name="Krusor M."/>
            <person name="Yao A.I."/>
            <person name="Wu D."/>
            <person name="Madern D."/>
            <person name="Eisen J.A."/>
            <person name="Darling A.E."/>
            <person name="Facciotti M.T."/>
        </authorList>
    </citation>
    <scope>NUCLEOTIDE SEQUENCE [LARGE SCALE GENOMIC DNA]</scope>
    <source>
        <strain evidence="2 3">JCM 13557</strain>
    </source>
</reference>
<feature type="transmembrane region" description="Helical" evidence="1">
    <location>
        <begin position="173"/>
        <end position="195"/>
    </location>
</feature>
<proteinExistence type="predicted"/>
<keyword evidence="1" id="KW-0472">Membrane</keyword>
<dbReference type="InterPro" id="IPR014509">
    <property type="entry name" value="YjdF-like"/>
</dbReference>